<dbReference type="STRING" id="1618443.UV73_C0013G0021"/>
<organism evidence="2 3">
    <name type="scientific">Candidatus Gottesmanbacteria bacterium GW2011_GWA2_43_14</name>
    <dbReference type="NCBI Taxonomy" id="1618443"/>
    <lineage>
        <taxon>Bacteria</taxon>
        <taxon>Candidatus Gottesmaniibacteriota</taxon>
    </lineage>
</organism>
<dbReference type="EMBL" id="LCFP01000013">
    <property type="protein sequence ID" value="KKS95876.1"/>
    <property type="molecule type" value="Genomic_DNA"/>
</dbReference>
<comment type="caution">
    <text evidence="2">The sequence shown here is derived from an EMBL/GenBank/DDBJ whole genome shotgun (WGS) entry which is preliminary data.</text>
</comment>
<proteinExistence type="predicted"/>
<feature type="domain" description="Carbohydrate kinase PfkB" evidence="1">
    <location>
        <begin position="17"/>
        <end position="283"/>
    </location>
</feature>
<accession>A0A0G1FLF2</accession>
<dbReference type="Proteomes" id="UP000034894">
    <property type="component" value="Unassembled WGS sequence"/>
</dbReference>
<evidence type="ECO:0000259" key="1">
    <source>
        <dbReference type="Pfam" id="PF00294"/>
    </source>
</evidence>
<dbReference type="Gene3D" id="3.40.1190.20">
    <property type="match status" value="1"/>
</dbReference>
<gene>
    <name evidence="2" type="ORF">UV73_C0013G0021</name>
</gene>
<evidence type="ECO:0000313" key="3">
    <source>
        <dbReference type="Proteomes" id="UP000034894"/>
    </source>
</evidence>
<dbReference type="InterPro" id="IPR029056">
    <property type="entry name" value="Ribokinase-like"/>
</dbReference>
<dbReference type="Pfam" id="PF00294">
    <property type="entry name" value="PfkB"/>
    <property type="match status" value="1"/>
</dbReference>
<dbReference type="SUPFAM" id="SSF53613">
    <property type="entry name" value="Ribokinase-like"/>
    <property type="match status" value="1"/>
</dbReference>
<sequence length="330" mass="37309">MDNRRVYLIGHLSEDLSNHETRMGGAVAYMARVFKNLGWTPRIITKLPENHRYIQKLQDLGVEVHNLPIRNKDNMQSMTRFEIDYRGETRDIFLRDYQEEITAEDLNSFPDIGGEDLIVAAPVFNEIDNSVLAALSENHSIILCPQGNFRIAGDGGKITNVKWRQWREGIKYAELVFLSSEDLSFDFPEWSEILIKNMAMQSPVILTEGSFGSTVYFGEYKHKIEAYPLNITEIKYLTGAGDVFSAAYLAMLFNDESGSFGRGLEFPGKFASFYASAKIAGAGRAAGVDSVPEKRDLLFFAFRQGNKLENYSPQLAQYLTGESGLRHIER</sequence>
<name>A0A0G1FLF2_9BACT</name>
<dbReference type="InterPro" id="IPR011611">
    <property type="entry name" value="PfkB_dom"/>
</dbReference>
<reference evidence="2 3" key="1">
    <citation type="journal article" date="2015" name="Nature">
        <title>rRNA introns, odd ribosomes, and small enigmatic genomes across a large radiation of phyla.</title>
        <authorList>
            <person name="Brown C.T."/>
            <person name="Hug L.A."/>
            <person name="Thomas B.C."/>
            <person name="Sharon I."/>
            <person name="Castelle C.J."/>
            <person name="Singh A."/>
            <person name="Wilkins M.J."/>
            <person name="Williams K.H."/>
            <person name="Banfield J.F."/>
        </authorList>
    </citation>
    <scope>NUCLEOTIDE SEQUENCE [LARGE SCALE GENOMIC DNA]</scope>
</reference>
<dbReference type="AlphaFoldDB" id="A0A0G1FLF2"/>
<evidence type="ECO:0000313" key="2">
    <source>
        <dbReference type="EMBL" id="KKS95876.1"/>
    </source>
</evidence>
<protein>
    <recommendedName>
        <fullName evidence="1">Carbohydrate kinase PfkB domain-containing protein</fullName>
    </recommendedName>
</protein>